<feature type="compositionally biased region" description="Basic and acidic residues" evidence="1">
    <location>
        <begin position="81"/>
        <end position="152"/>
    </location>
</feature>
<reference evidence="4 5" key="1">
    <citation type="submission" date="2021-01" db="EMBL/GenBank/DDBJ databases">
        <title>Genomic Encyclopedia of Type Strains, Phase IV (KMG-IV): sequencing the most valuable type-strain genomes for metagenomic binning, comparative biology and taxonomic classification.</title>
        <authorList>
            <person name="Goeker M."/>
        </authorList>
    </citation>
    <scope>NUCLEOTIDE SEQUENCE [LARGE SCALE GENOMIC DNA]</scope>
    <source>
        <strain evidence="4 5">DSM 105453</strain>
    </source>
</reference>
<feature type="compositionally biased region" description="Polar residues" evidence="1">
    <location>
        <begin position="155"/>
        <end position="164"/>
    </location>
</feature>
<gene>
    <name evidence="4" type="ORF">JOC94_000635</name>
</gene>
<protein>
    <submittedName>
        <fullName evidence="4">LysM repeat protein</fullName>
    </submittedName>
</protein>
<evidence type="ECO:0000313" key="5">
    <source>
        <dbReference type="Proteomes" id="UP000823485"/>
    </source>
</evidence>
<comment type="caution">
    <text evidence="4">The sequence shown here is derived from an EMBL/GenBank/DDBJ whole genome shotgun (WGS) entry which is preliminary data.</text>
</comment>
<dbReference type="PROSITE" id="PS51782">
    <property type="entry name" value="LYSM"/>
    <property type="match status" value="1"/>
</dbReference>
<keyword evidence="5" id="KW-1185">Reference proteome</keyword>
<evidence type="ECO:0000256" key="1">
    <source>
        <dbReference type="SAM" id="MobiDB-lite"/>
    </source>
</evidence>
<evidence type="ECO:0000259" key="3">
    <source>
        <dbReference type="PROSITE" id="PS51782"/>
    </source>
</evidence>
<dbReference type="Pfam" id="PF01476">
    <property type="entry name" value="LysM"/>
    <property type="match status" value="1"/>
</dbReference>
<dbReference type="EMBL" id="JAFBFH010000003">
    <property type="protein sequence ID" value="MBM7713666.1"/>
    <property type="molecule type" value="Genomic_DNA"/>
</dbReference>
<evidence type="ECO:0000313" key="4">
    <source>
        <dbReference type="EMBL" id="MBM7713666.1"/>
    </source>
</evidence>
<feature type="region of interest" description="Disordered" evidence="1">
    <location>
        <begin position="62"/>
        <end position="167"/>
    </location>
</feature>
<dbReference type="CDD" id="cd00118">
    <property type="entry name" value="LysM"/>
    <property type="match status" value="1"/>
</dbReference>
<keyword evidence="2" id="KW-1133">Transmembrane helix</keyword>
<sequence>MGMNKKGNESGAKIESLPSRTEYHRSRHKKKRKVKISVPLILVMVLLLLPVAILAIINGSDKSNADRVNSSSGEEVLFETDEAKSSKDTEKEVSEKEQKQEAEKENTAQQKEESTEVKEQEPPPKQEVKKEVPVKEEPKKEEPIKQTPKKETTPSNNEQAQQGQDGVIYHQVQPGETLFRIAMNYYKSQQGVDKIKQANGLSSNEISVGQTLKIPKP</sequence>
<evidence type="ECO:0000256" key="2">
    <source>
        <dbReference type="SAM" id="Phobius"/>
    </source>
</evidence>
<dbReference type="InterPro" id="IPR018392">
    <property type="entry name" value="LysM"/>
</dbReference>
<dbReference type="Gene3D" id="3.10.350.10">
    <property type="entry name" value="LysM domain"/>
    <property type="match status" value="1"/>
</dbReference>
<organism evidence="4 5">
    <name type="scientific">Siminovitchia thermophila</name>
    <dbReference type="NCBI Taxonomy" id="1245522"/>
    <lineage>
        <taxon>Bacteria</taxon>
        <taxon>Bacillati</taxon>
        <taxon>Bacillota</taxon>
        <taxon>Bacilli</taxon>
        <taxon>Bacillales</taxon>
        <taxon>Bacillaceae</taxon>
        <taxon>Siminovitchia</taxon>
    </lineage>
</organism>
<dbReference type="SMART" id="SM00257">
    <property type="entry name" value="LysM"/>
    <property type="match status" value="1"/>
</dbReference>
<keyword evidence="2" id="KW-0812">Transmembrane</keyword>
<keyword evidence="2" id="KW-0472">Membrane</keyword>
<proteinExistence type="predicted"/>
<feature type="compositionally biased region" description="Polar residues" evidence="1">
    <location>
        <begin position="62"/>
        <end position="73"/>
    </location>
</feature>
<dbReference type="SUPFAM" id="SSF54106">
    <property type="entry name" value="LysM domain"/>
    <property type="match status" value="1"/>
</dbReference>
<feature type="transmembrane region" description="Helical" evidence="2">
    <location>
        <begin position="36"/>
        <end position="57"/>
    </location>
</feature>
<feature type="region of interest" description="Disordered" evidence="1">
    <location>
        <begin position="1"/>
        <end position="30"/>
    </location>
</feature>
<dbReference type="InterPro" id="IPR036779">
    <property type="entry name" value="LysM_dom_sf"/>
</dbReference>
<feature type="domain" description="LysM" evidence="3">
    <location>
        <begin position="168"/>
        <end position="214"/>
    </location>
</feature>
<name>A0ABS2R205_9BACI</name>
<accession>A0ABS2R205</accession>
<dbReference type="Proteomes" id="UP000823485">
    <property type="component" value="Unassembled WGS sequence"/>
</dbReference>